<gene>
    <name evidence="1" type="ORF">L1987_64643</name>
</gene>
<evidence type="ECO:0000313" key="2">
    <source>
        <dbReference type="Proteomes" id="UP001056120"/>
    </source>
</evidence>
<dbReference type="Proteomes" id="UP001056120">
    <property type="component" value="Linkage Group LG22"/>
</dbReference>
<dbReference type="EMBL" id="CM042039">
    <property type="protein sequence ID" value="KAI3724876.1"/>
    <property type="molecule type" value="Genomic_DNA"/>
</dbReference>
<reference evidence="2" key="1">
    <citation type="journal article" date="2022" name="Mol. Ecol. Resour.">
        <title>The genomes of chicory, endive, great burdock and yacon provide insights into Asteraceae palaeo-polyploidization history and plant inulin production.</title>
        <authorList>
            <person name="Fan W."/>
            <person name="Wang S."/>
            <person name="Wang H."/>
            <person name="Wang A."/>
            <person name="Jiang F."/>
            <person name="Liu H."/>
            <person name="Zhao H."/>
            <person name="Xu D."/>
            <person name="Zhang Y."/>
        </authorList>
    </citation>
    <scope>NUCLEOTIDE SEQUENCE [LARGE SCALE GENOMIC DNA]</scope>
    <source>
        <strain evidence="2">cv. Yunnan</strain>
    </source>
</reference>
<keyword evidence="2" id="KW-1185">Reference proteome</keyword>
<evidence type="ECO:0000313" key="1">
    <source>
        <dbReference type="EMBL" id="KAI3724876.1"/>
    </source>
</evidence>
<accession>A0ACB9BS47</accession>
<comment type="caution">
    <text evidence="1">The sequence shown here is derived from an EMBL/GenBank/DDBJ whole genome shotgun (WGS) entry which is preliminary data.</text>
</comment>
<sequence>MSPTHRPHTPSFPSLIYSSIPNPTPFIKIQSFTLNLVFLHNRITPTSINHQSILTIVQSKIHCLKLFEVGEYLSGSTIAYI</sequence>
<proteinExistence type="predicted"/>
<organism evidence="1 2">
    <name type="scientific">Smallanthus sonchifolius</name>
    <dbReference type="NCBI Taxonomy" id="185202"/>
    <lineage>
        <taxon>Eukaryota</taxon>
        <taxon>Viridiplantae</taxon>
        <taxon>Streptophyta</taxon>
        <taxon>Embryophyta</taxon>
        <taxon>Tracheophyta</taxon>
        <taxon>Spermatophyta</taxon>
        <taxon>Magnoliopsida</taxon>
        <taxon>eudicotyledons</taxon>
        <taxon>Gunneridae</taxon>
        <taxon>Pentapetalae</taxon>
        <taxon>asterids</taxon>
        <taxon>campanulids</taxon>
        <taxon>Asterales</taxon>
        <taxon>Asteraceae</taxon>
        <taxon>Asteroideae</taxon>
        <taxon>Heliantheae alliance</taxon>
        <taxon>Millerieae</taxon>
        <taxon>Smallanthus</taxon>
    </lineage>
</organism>
<reference evidence="1 2" key="2">
    <citation type="journal article" date="2022" name="Mol. Ecol. Resour.">
        <title>The genomes of chicory, endive, great burdock and yacon provide insights into Asteraceae paleo-polyploidization history and plant inulin production.</title>
        <authorList>
            <person name="Fan W."/>
            <person name="Wang S."/>
            <person name="Wang H."/>
            <person name="Wang A."/>
            <person name="Jiang F."/>
            <person name="Liu H."/>
            <person name="Zhao H."/>
            <person name="Xu D."/>
            <person name="Zhang Y."/>
        </authorList>
    </citation>
    <scope>NUCLEOTIDE SEQUENCE [LARGE SCALE GENOMIC DNA]</scope>
    <source>
        <strain evidence="2">cv. Yunnan</strain>
        <tissue evidence="1">Leaves</tissue>
    </source>
</reference>
<name>A0ACB9BS47_9ASTR</name>
<protein>
    <submittedName>
        <fullName evidence="1">Uncharacterized protein</fullName>
    </submittedName>
</protein>